<proteinExistence type="predicted"/>
<dbReference type="OrthoDB" id="7595610at2"/>
<evidence type="ECO:0000313" key="2">
    <source>
        <dbReference type="Proteomes" id="UP000198281"/>
    </source>
</evidence>
<accession>A0A239IXH0</accession>
<dbReference type="Proteomes" id="UP000198281">
    <property type="component" value="Unassembled WGS sequence"/>
</dbReference>
<reference evidence="2" key="1">
    <citation type="submission" date="2017-06" db="EMBL/GenBank/DDBJ databases">
        <authorList>
            <person name="Varghese N."/>
            <person name="Submissions S."/>
        </authorList>
    </citation>
    <scope>NUCLEOTIDE SEQUENCE [LARGE SCALE GENOMIC DNA]</scope>
    <source>
        <strain evidence="2">LNB2</strain>
    </source>
</reference>
<keyword evidence="2" id="KW-1185">Reference proteome</keyword>
<dbReference type="RefSeq" id="WP_144033840.1">
    <property type="nucleotide sequence ID" value="NZ_FZOS01000028.1"/>
</dbReference>
<dbReference type="AlphaFoldDB" id="A0A239IXH0"/>
<evidence type="ECO:0000313" key="1">
    <source>
        <dbReference type="EMBL" id="SNS98311.1"/>
    </source>
</evidence>
<gene>
    <name evidence="1" type="ORF">SAMN06295912_12814</name>
</gene>
<name>A0A239IXH0_9SPHN</name>
<organism evidence="1 2">
    <name type="scientific">Edaphosphingomonas laterariae</name>
    <dbReference type="NCBI Taxonomy" id="861865"/>
    <lineage>
        <taxon>Bacteria</taxon>
        <taxon>Pseudomonadati</taxon>
        <taxon>Pseudomonadota</taxon>
        <taxon>Alphaproteobacteria</taxon>
        <taxon>Sphingomonadales</taxon>
        <taxon>Rhizorhabdaceae</taxon>
        <taxon>Edaphosphingomonas</taxon>
    </lineage>
</organism>
<protein>
    <submittedName>
        <fullName evidence="1">Uncharacterized protein</fullName>
    </submittedName>
</protein>
<sequence>MSNEAQYIIDPERINALGGADFSNPPYARFTPAPSVSAEDFSFQNTFDSLKGQTESLSVSGVTGSIDTIEKTVSSRDRDDKKDDNGISWDDVTDLQREQREARERAIIENGRITMYGMTVAEEDMDEAVSQSLNNFDADAAKFGLEGKDKADYHYWMLIYQDAPDGSPQKAEALEQMGAINEGMTKHIVSEADRIGRARTSAPSLTEASDATIAKVEDDIVWQESREAQGLNADDIDLAAQVRSNDDVGNLAFLGDDPRQGPMVTPTFNFNASGAQQLAQAPAPAEPVRQSNVEFGMG</sequence>
<dbReference type="EMBL" id="FZOS01000028">
    <property type="protein sequence ID" value="SNS98311.1"/>
    <property type="molecule type" value="Genomic_DNA"/>
</dbReference>